<dbReference type="Proteomes" id="UP001501444">
    <property type="component" value="Unassembled WGS sequence"/>
</dbReference>
<reference evidence="2" key="1">
    <citation type="journal article" date="2019" name="Int. J. Syst. Evol. Microbiol.">
        <title>The Global Catalogue of Microorganisms (GCM) 10K type strain sequencing project: providing services to taxonomists for standard genome sequencing and annotation.</title>
        <authorList>
            <consortium name="The Broad Institute Genomics Platform"/>
            <consortium name="The Broad Institute Genome Sequencing Center for Infectious Disease"/>
            <person name="Wu L."/>
            <person name="Ma J."/>
        </authorList>
    </citation>
    <scope>NUCLEOTIDE SEQUENCE [LARGE SCALE GENOMIC DNA]</scope>
    <source>
        <strain evidence="2">JCM 3272</strain>
    </source>
</reference>
<evidence type="ECO:0000313" key="2">
    <source>
        <dbReference type="Proteomes" id="UP001501444"/>
    </source>
</evidence>
<evidence type="ECO:0008006" key="3">
    <source>
        <dbReference type="Google" id="ProtNLM"/>
    </source>
</evidence>
<proteinExistence type="predicted"/>
<protein>
    <recommendedName>
        <fullName evidence="3">Lipoprotein</fullName>
    </recommendedName>
</protein>
<organism evidence="1 2">
    <name type="scientific">Dactylosporangium salmoneum</name>
    <dbReference type="NCBI Taxonomy" id="53361"/>
    <lineage>
        <taxon>Bacteria</taxon>
        <taxon>Bacillati</taxon>
        <taxon>Actinomycetota</taxon>
        <taxon>Actinomycetes</taxon>
        <taxon>Micromonosporales</taxon>
        <taxon>Micromonosporaceae</taxon>
        <taxon>Dactylosporangium</taxon>
    </lineage>
</organism>
<comment type="caution">
    <text evidence="1">The sequence shown here is derived from an EMBL/GenBank/DDBJ whole genome shotgun (WGS) entry which is preliminary data.</text>
</comment>
<name>A0ABP5TAB3_9ACTN</name>
<gene>
    <name evidence="1" type="ORF">GCM10010170_032360</name>
</gene>
<accession>A0ABP5TAB3</accession>
<dbReference type="EMBL" id="BAAARV010000025">
    <property type="protein sequence ID" value="GAA2345900.1"/>
    <property type="molecule type" value="Genomic_DNA"/>
</dbReference>
<keyword evidence="2" id="KW-1185">Reference proteome</keyword>
<sequence length="140" mass="13930">MVLSLGGCGWVGRHDDTSKPDGILLHGYVSVAGAAAGSTGSACLAPTSVPDIVEGATVRAADDAGHVIAATQLSGGVLAQAAAGGYTCNFAFEFRNLSGSRATYTIMVGDRPATTFQTKAMREGTPAIIEVAAAAPTASS</sequence>
<evidence type="ECO:0000313" key="1">
    <source>
        <dbReference type="EMBL" id="GAA2345900.1"/>
    </source>
</evidence>